<evidence type="ECO:0000313" key="6">
    <source>
        <dbReference type="Proteomes" id="UP000031670"/>
    </source>
</evidence>
<dbReference type="InterPro" id="IPR011109">
    <property type="entry name" value="DNA_bind_recombinase_dom"/>
</dbReference>
<keyword evidence="2" id="KW-0233">DNA recombination</keyword>
<dbReference type="InterPro" id="IPR038109">
    <property type="entry name" value="DNA_bind_recomb_sf"/>
</dbReference>
<dbReference type="PANTHER" id="PTHR30461:SF2">
    <property type="entry name" value="SERINE RECOMBINASE PINE-RELATED"/>
    <property type="match status" value="1"/>
</dbReference>
<proteinExistence type="predicted"/>
<feature type="domain" description="Recombinase" evidence="4">
    <location>
        <begin position="174"/>
        <end position="285"/>
    </location>
</feature>
<dbReference type="InterPro" id="IPR006119">
    <property type="entry name" value="Resolv_N"/>
</dbReference>
<dbReference type="EMBL" id="BBSA01000012">
    <property type="protein sequence ID" value="GAM64394.1"/>
    <property type="molecule type" value="Genomic_DNA"/>
</dbReference>
<dbReference type="Gene3D" id="3.90.1750.20">
    <property type="entry name" value="Putative Large Serine Recombinase, Chain B, Domain 2"/>
    <property type="match status" value="1"/>
</dbReference>
<evidence type="ECO:0000256" key="2">
    <source>
        <dbReference type="ARBA" id="ARBA00023172"/>
    </source>
</evidence>
<dbReference type="Pfam" id="PF07508">
    <property type="entry name" value="Recombinase"/>
    <property type="match status" value="1"/>
</dbReference>
<dbReference type="SUPFAM" id="SSF53041">
    <property type="entry name" value="Resolvase-like"/>
    <property type="match status" value="1"/>
</dbReference>
<dbReference type="SMART" id="SM00857">
    <property type="entry name" value="Resolvase"/>
    <property type="match status" value="1"/>
</dbReference>
<reference evidence="5 6" key="1">
    <citation type="submission" date="2015-01" db="EMBL/GenBank/DDBJ databases">
        <title>Vibrio sp. C5 JCM 19232 whole genome shotgun sequence.</title>
        <authorList>
            <person name="Sawabe T."/>
            <person name="Meirelles P."/>
            <person name="Feng G."/>
            <person name="Sayaka M."/>
            <person name="Hattori M."/>
            <person name="Ohkuma M."/>
        </authorList>
    </citation>
    <scope>NUCLEOTIDE SEQUENCE [LARGE SCALE GENOMIC DNA]</scope>
    <source>
        <strain evidence="5 6">JCM19232</strain>
    </source>
</reference>
<name>A0A0B8PNY6_9VIBR</name>
<protein>
    <recommendedName>
        <fullName evidence="4">Recombinase domain-containing protein</fullName>
    </recommendedName>
</protein>
<feature type="coiled-coil region" evidence="3">
    <location>
        <begin position="400"/>
        <end position="427"/>
    </location>
</feature>
<evidence type="ECO:0000313" key="5">
    <source>
        <dbReference type="EMBL" id="GAM64394.1"/>
    </source>
</evidence>
<dbReference type="InterPro" id="IPR025827">
    <property type="entry name" value="Zn_ribbon_recom_dom"/>
</dbReference>
<dbReference type="PROSITE" id="PS51737">
    <property type="entry name" value="RECOMBINASE_DNA_BIND"/>
    <property type="match status" value="1"/>
</dbReference>
<keyword evidence="1" id="KW-0238">DNA-binding</keyword>
<dbReference type="Gene3D" id="3.40.50.1390">
    <property type="entry name" value="Resolvase, N-terminal catalytic domain"/>
    <property type="match status" value="1"/>
</dbReference>
<reference evidence="5 6" key="2">
    <citation type="submission" date="2015-01" db="EMBL/GenBank/DDBJ databases">
        <authorList>
            <consortium name="NBRP consortium"/>
            <person name="Sawabe T."/>
            <person name="Meirelles P."/>
            <person name="Feng G."/>
            <person name="Sayaka M."/>
            <person name="Hattori M."/>
            <person name="Ohkuma M."/>
        </authorList>
    </citation>
    <scope>NUCLEOTIDE SEQUENCE [LARGE SCALE GENOMIC DNA]</scope>
    <source>
        <strain evidence="5 6">JCM19232</strain>
    </source>
</reference>
<dbReference type="InterPro" id="IPR036162">
    <property type="entry name" value="Resolvase-like_N_sf"/>
</dbReference>
<comment type="caution">
    <text evidence="5">The sequence shown here is derived from an EMBL/GenBank/DDBJ whole genome shotgun (WGS) entry which is preliminary data.</text>
</comment>
<accession>A0A0B8PNY6</accession>
<dbReference type="GO" id="GO:0003677">
    <property type="term" value="F:DNA binding"/>
    <property type="evidence" value="ECO:0007669"/>
    <property type="project" value="UniProtKB-KW"/>
</dbReference>
<dbReference type="Pfam" id="PF13408">
    <property type="entry name" value="Zn_ribbon_recom"/>
    <property type="match status" value="1"/>
</dbReference>
<dbReference type="CDD" id="cd00338">
    <property type="entry name" value="Ser_Recombinase"/>
    <property type="match status" value="1"/>
</dbReference>
<gene>
    <name evidence="5" type="ORF">JCM19232_1064</name>
</gene>
<dbReference type="Pfam" id="PF00239">
    <property type="entry name" value="Resolvase"/>
    <property type="match status" value="1"/>
</dbReference>
<dbReference type="AlphaFoldDB" id="A0A0B8PNY6"/>
<organism evidence="5 6">
    <name type="scientific">Vibrio ishigakensis</name>
    <dbReference type="NCBI Taxonomy" id="1481914"/>
    <lineage>
        <taxon>Bacteria</taxon>
        <taxon>Pseudomonadati</taxon>
        <taxon>Pseudomonadota</taxon>
        <taxon>Gammaproteobacteria</taxon>
        <taxon>Vibrionales</taxon>
        <taxon>Vibrionaceae</taxon>
        <taxon>Vibrio</taxon>
    </lineage>
</organism>
<evidence type="ECO:0000256" key="1">
    <source>
        <dbReference type="ARBA" id="ARBA00023125"/>
    </source>
</evidence>
<keyword evidence="3" id="KW-0175">Coiled coil</keyword>
<dbReference type="GO" id="GO:0000150">
    <property type="term" value="F:DNA strand exchange activity"/>
    <property type="evidence" value="ECO:0007669"/>
    <property type="project" value="InterPro"/>
</dbReference>
<dbReference type="PANTHER" id="PTHR30461">
    <property type="entry name" value="DNA-INVERTASE FROM LAMBDOID PROPHAGE"/>
    <property type="match status" value="1"/>
</dbReference>
<dbReference type="Proteomes" id="UP000031670">
    <property type="component" value="Unassembled WGS sequence"/>
</dbReference>
<sequence length="519" mass="58623">MKTCDSLVRVSTKKQSTDTKTGLVRQSDNVQSWLSRNPDYELRNVIELKGVSGFSGKHLQGEFGSYLDDLENNVLACPDAFLVDEMSRLTRLPLQQGIALVNRFSALGVTLVFVAEGQTYSPSSSDDLGSFLALTVRLHQAHEESQRKSRMLRSARLQETKSYASGGLVKNRLPNWITISDNQYVVDEVKADAIRYLHKLYQSNHTYSDILKIFKAESVPVVSIRSRDWSTAVIKNLLTASTTYGLLTRNHADREPQTFENHFPAVISKECYDLTQALIASKKGTRSGGVGKNFNNIFRGCIVCADCGYSVSVKRNSQGRVYMSCEGRNRRGYTVADCKNGGYLQQTLIARVLYILKHERLVDSSTPSEDLPELRLQLSTQQAEYTKFKGRLALIDEDLLPEFQQELRNKKQLLSDLENRIQKATVTTGTAFDLDAELDNLSRIDITTPDGRRNLNKHLSRRFKFSYSTTKGLIGVRALDSEYWCYHDLEGETFAELYEFFTRDAQEDSGDGSEDFTYG</sequence>
<evidence type="ECO:0000259" key="4">
    <source>
        <dbReference type="PROSITE" id="PS51737"/>
    </source>
</evidence>
<evidence type="ECO:0000256" key="3">
    <source>
        <dbReference type="SAM" id="Coils"/>
    </source>
</evidence>
<dbReference type="InterPro" id="IPR050639">
    <property type="entry name" value="SSR_resolvase"/>
</dbReference>